<reference evidence="2" key="1">
    <citation type="submission" date="2018-05" db="EMBL/GenBank/DDBJ databases">
        <authorList>
            <person name="Lanie J.A."/>
            <person name="Ng W.-L."/>
            <person name="Kazmierczak K.M."/>
            <person name="Andrzejewski T.M."/>
            <person name="Davidsen T.M."/>
            <person name="Wayne K.J."/>
            <person name="Tettelin H."/>
            <person name="Glass J.I."/>
            <person name="Rusch D."/>
            <person name="Podicherti R."/>
            <person name="Tsui H.-C.T."/>
            <person name="Winkler M.E."/>
        </authorList>
    </citation>
    <scope>NUCLEOTIDE SEQUENCE</scope>
</reference>
<sequence>MRADDEAGTRVDQGPAESDVIRRRQRNILLTPVQTDDDGIHARRQIGDIRHRTSLGQFSHSARVGRGGKSA</sequence>
<evidence type="ECO:0000313" key="2">
    <source>
        <dbReference type="EMBL" id="SVE41770.1"/>
    </source>
</evidence>
<dbReference type="EMBL" id="UINC01215869">
    <property type="protein sequence ID" value="SVE41770.1"/>
    <property type="molecule type" value="Genomic_DNA"/>
</dbReference>
<accession>A0A383DBS1</accession>
<dbReference type="AlphaFoldDB" id="A0A383DBS1"/>
<protein>
    <submittedName>
        <fullName evidence="2">Uncharacterized protein</fullName>
    </submittedName>
</protein>
<organism evidence="2">
    <name type="scientific">marine metagenome</name>
    <dbReference type="NCBI Taxonomy" id="408172"/>
    <lineage>
        <taxon>unclassified sequences</taxon>
        <taxon>metagenomes</taxon>
        <taxon>ecological metagenomes</taxon>
    </lineage>
</organism>
<gene>
    <name evidence="2" type="ORF">METZ01_LOCUS494624</name>
</gene>
<feature type="non-terminal residue" evidence="2">
    <location>
        <position position="71"/>
    </location>
</feature>
<name>A0A383DBS1_9ZZZZ</name>
<proteinExistence type="predicted"/>
<evidence type="ECO:0000256" key="1">
    <source>
        <dbReference type="SAM" id="MobiDB-lite"/>
    </source>
</evidence>
<feature type="region of interest" description="Disordered" evidence="1">
    <location>
        <begin position="1"/>
        <end position="24"/>
    </location>
</feature>